<dbReference type="Pfam" id="PF04391">
    <property type="entry name" value="DUF533"/>
    <property type="match status" value="1"/>
</dbReference>
<dbReference type="CDD" id="cd07178">
    <property type="entry name" value="terB_like_YebE"/>
    <property type="match status" value="1"/>
</dbReference>
<dbReference type="InterPro" id="IPR029024">
    <property type="entry name" value="TerB-like"/>
</dbReference>
<dbReference type="RefSeq" id="WP_094035318.1">
    <property type="nucleotide sequence ID" value="NZ_CP022540.1"/>
</dbReference>
<gene>
    <name evidence="1" type="primary">yebE</name>
    <name evidence="1" type="ORF">ANTHELSMS3_02740</name>
</gene>
<dbReference type="EMBL" id="CP022540">
    <property type="protein sequence ID" value="ASP21395.1"/>
    <property type="molecule type" value="Genomic_DNA"/>
</dbReference>
<dbReference type="InterPro" id="IPR007486">
    <property type="entry name" value="YebE"/>
</dbReference>
<dbReference type="AlphaFoldDB" id="A0A222E5C3"/>
<accession>A0A222E5C3</accession>
<dbReference type="KEGG" id="aht:ANTHELSMS3_02740"/>
<dbReference type="SUPFAM" id="SSF158682">
    <property type="entry name" value="TerB-like"/>
    <property type="match status" value="1"/>
</dbReference>
<reference evidence="1 2" key="1">
    <citation type="submission" date="2017-07" db="EMBL/GenBank/DDBJ databases">
        <title>Genome Sequence of Antarctobacter heliothermus Strain SMS3 Isolated from a culture of the Diatom Skeletonema marinoi.</title>
        <authorList>
            <person name="Topel M."/>
            <person name="Pinder M.I.M."/>
            <person name="Johansson O.N."/>
            <person name="Kourtchenko O."/>
            <person name="Godhe A."/>
            <person name="Clarke A.K."/>
        </authorList>
    </citation>
    <scope>NUCLEOTIDE SEQUENCE [LARGE SCALE GENOMIC DNA]</scope>
    <source>
        <strain evidence="1 2">SMS3</strain>
    </source>
</reference>
<organism evidence="1 2">
    <name type="scientific">Antarctobacter heliothermus</name>
    <dbReference type="NCBI Taxonomy" id="74033"/>
    <lineage>
        <taxon>Bacteria</taxon>
        <taxon>Pseudomonadati</taxon>
        <taxon>Pseudomonadota</taxon>
        <taxon>Alphaproteobacteria</taxon>
        <taxon>Rhodobacterales</taxon>
        <taxon>Roseobacteraceae</taxon>
        <taxon>Antarctobacter</taxon>
    </lineage>
</organism>
<proteinExistence type="predicted"/>
<sequence length="284" mass="28829">MGLMGTLAKVAIGYAAARGVDRMSGGQGIGSLLGGGAQVPAKTQAASLQGQMGKLMGGQMPQCGGMQEMMEAMQKGGMGAMPGAAAGADNPMADMMKSLQSGGMDLSAIMGRAGSGKGEGLLSQLGAGGTGLAGMFAALAGTTADAQGQGASGVLNAMSSQNAPPEAEEAAGLMLRAMIQAAKSDGDIDRAEQAKILETLGDDADPSDRAFIQAQLKAPVDPDALAADTPEPQRMQVYSASLMTIRVDMQAEAQYLDRLARALQLDEAVVNMLHMQMGMQPLYA</sequence>
<name>A0A222E5C3_9RHOB</name>
<protein>
    <submittedName>
        <fullName evidence="1">Inner membrane protein YebE</fullName>
    </submittedName>
</protein>
<dbReference type="Proteomes" id="UP000203589">
    <property type="component" value="Chromosome"/>
</dbReference>
<keyword evidence="2" id="KW-1185">Reference proteome</keyword>
<dbReference type="OrthoDB" id="7866618at2"/>
<evidence type="ECO:0000313" key="1">
    <source>
        <dbReference type="EMBL" id="ASP21395.1"/>
    </source>
</evidence>
<dbReference type="Gene3D" id="1.10.3680.10">
    <property type="entry name" value="TerB-like"/>
    <property type="match status" value="1"/>
</dbReference>
<evidence type="ECO:0000313" key="2">
    <source>
        <dbReference type="Proteomes" id="UP000203589"/>
    </source>
</evidence>